<comment type="caution">
    <text evidence="4">The sequence shown here is derived from an EMBL/GenBank/DDBJ whole genome shotgun (WGS) entry which is preliminary data.</text>
</comment>
<evidence type="ECO:0000256" key="3">
    <source>
        <dbReference type="SAM" id="Phobius"/>
    </source>
</evidence>
<feature type="compositionally biased region" description="Polar residues" evidence="2">
    <location>
        <begin position="127"/>
        <end position="142"/>
    </location>
</feature>
<protein>
    <submittedName>
        <fullName evidence="4">Uncharacterized protein</fullName>
    </submittedName>
</protein>
<feature type="compositionally biased region" description="Polar residues" evidence="2">
    <location>
        <begin position="153"/>
        <end position="166"/>
    </location>
</feature>
<feature type="transmembrane region" description="Helical" evidence="3">
    <location>
        <begin position="29"/>
        <end position="45"/>
    </location>
</feature>
<feature type="region of interest" description="Disordered" evidence="2">
    <location>
        <begin position="112"/>
        <end position="166"/>
    </location>
</feature>
<dbReference type="Proteomes" id="UP000179233">
    <property type="component" value="Unassembled WGS sequence"/>
</dbReference>
<dbReference type="EMBL" id="MHCJ01000003">
    <property type="protein sequence ID" value="OGY18362.1"/>
    <property type="molecule type" value="Genomic_DNA"/>
</dbReference>
<gene>
    <name evidence="4" type="ORF">A2786_02560</name>
</gene>
<reference evidence="4 5" key="1">
    <citation type="journal article" date="2016" name="Nat. Commun.">
        <title>Thousands of microbial genomes shed light on interconnected biogeochemical processes in an aquifer system.</title>
        <authorList>
            <person name="Anantharaman K."/>
            <person name="Brown C.T."/>
            <person name="Hug L.A."/>
            <person name="Sharon I."/>
            <person name="Castelle C.J."/>
            <person name="Probst A.J."/>
            <person name="Thomas B.C."/>
            <person name="Singh A."/>
            <person name="Wilkins M.J."/>
            <person name="Karaoz U."/>
            <person name="Brodie E.L."/>
            <person name="Williams K.H."/>
            <person name="Hubbard S.S."/>
            <person name="Banfield J.F."/>
        </authorList>
    </citation>
    <scope>NUCLEOTIDE SEQUENCE [LARGE SCALE GENOMIC DNA]</scope>
</reference>
<keyword evidence="3" id="KW-1133">Transmembrane helix</keyword>
<keyword evidence="1" id="KW-0175">Coiled coil</keyword>
<sequence length="166" mass="18110">MKAVIAVLVVTYSLFVFIAGDATQKGMLLAVLILLGLILLFYEYAHFARTKISKYEELTRAISVADDLTDLIKQLEDKKALYEGKELLPGLTLGSVIGIIRRSKFKSNIIQSETDTNDRPSQPPQKPTNTPGIGEPSINTGPAAQAEDARTDSLPTGTPYNRSEAE</sequence>
<proteinExistence type="predicted"/>
<evidence type="ECO:0000313" key="5">
    <source>
        <dbReference type="Proteomes" id="UP000179233"/>
    </source>
</evidence>
<keyword evidence="3" id="KW-0812">Transmembrane</keyword>
<feature type="coiled-coil region" evidence="1">
    <location>
        <begin position="58"/>
        <end position="85"/>
    </location>
</feature>
<organism evidence="4 5">
    <name type="scientific">Candidatus Chisholmbacteria bacterium RIFCSPHIGHO2_01_FULL_52_32</name>
    <dbReference type="NCBI Taxonomy" id="1797591"/>
    <lineage>
        <taxon>Bacteria</taxon>
        <taxon>Candidatus Chisholmiibacteriota</taxon>
    </lineage>
</organism>
<evidence type="ECO:0000256" key="2">
    <source>
        <dbReference type="SAM" id="MobiDB-lite"/>
    </source>
</evidence>
<name>A0A1G1VSJ2_9BACT</name>
<evidence type="ECO:0000256" key="1">
    <source>
        <dbReference type="SAM" id="Coils"/>
    </source>
</evidence>
<accession>A0A1G1VSJ2</accession>
<keyword evidence="3" id="KW-0472">Membrane</keyword>
<evidence type="ECO:0000313" key="4">
    <source>
        <dbReference type="EMBL" id="OGY18362.1"/>
    </source>
</evidence>
<dbReference type="AlphaFoldDB" id="A0A1G1VSJ2"/>